<dbReference type="EMBL" id="QGML01000005">
    <property type="protein sequence ID" value="TVY94500.1"/>
    <property type="molecule type" value="Genomic_DNA"/>
</dbReference>
<protein>
    <recommendedName>
        <fullName evidence="1">RNA helicase</fullName>
        <ecNumber evidence="1">3.6.4.13</ecNumber>
    </recommendedName>
</protein>
<dbReference type="PROSITE" id="PS00690">
    <property type="entry name" value="DEAH_ATP_HELICASE"/>
    <property type="match status" value="1"/>
</dbReference>
<comment type="catalytic activity">
    <reaction evidence="6">
        <text>ATP + H2O = ADP + phosphate + H(+)</text>
        <dbReference type="Rhea" id="RHEA:13065"/>
        <dbReference type="ChEBI" id="CHEBI:15377"/>
        <dbReference type="ChEBI" id="CHEBI:15378"/>
        <dbReference type="ChEBI" id="CHEBI:30616"/>
        <dbReference type="ChEBI" id="CHEBI:43474"/>
        <dbReference type="ChEBI" id="CHEBI:456216"/>
        <dbReference type="EC" id="3.6.4.13"/>
    </reaction>
</comment>
<dbReference type="InterPro" id="IPR014001">
    <property type="entry name" value="Helicase_ATP-bd"/>
</dbReference>
<dbReference type="Proteomes" id="UP000315522">
    <property type="component" value="Unassembled WGS sequence"/>
</dbReference>
<dbReference type="Pfam" id="PF21010">
    <property type="entry name" value="HA2_C"/>
    <property type="match status" value="1"/>
</dbReference>
<evidence type="ECO:0000256" key="7">
    <source>
        <dbReference type="SAM" id="MobiDB-lite"/>
    </source>
</evidence>
<reference evidence="10 11" key="1">
    <citation type="submission" date="2018-05" db="EMBL/GenBank/DDBJ databases">
        <title>Genome sequencing and assembly of the regulated plant pathogen Lachnellula willkommii and related sister species for the development of diagnostic species identification markers.</title>
        <authorList>
            <person name="Giroux E."/>
            <person name="Bilodeau G."/>
        </authorList>
    </citation>
    <scope>NUCLEOTIDE SEQUENCE [LARGE SCALE GENOMIC DNA]</scope>
    <source>
        <strain evidence="10 11">CBS 172.35</strain>
    </source>
</reference>
<dbReference type="InterPro" id="IPR011709">
    <property type="entry name" value="DEAD-box_helicase_OB_fold"/>
</dbReference>
<dbReference type="GO" id="GO:0005730">
    <property type="term" value="C:nucleolus"/>
    <property type="evidence" value="ECO:0007669"/>
    <property type="project" value="TreeGrafter"/>
</dbReference>
<accession>A0A559MNG2</accession>
<keyword evidence="5" id="KW-0067">ATP-binding</keyword>
<dbReference type="SMART" id="SM00487">
    <property type="entry name" value="DEXDc"/>
    <property type="match status" value="1"/>
</dbReference>
<dbReference type="Pfam" id="PF07717">
    <property type="entry name" value="OB_NTP_bind"/>
    <property type="match status" value="1"/>
</dbReference>
<gene>
    <name evidence="10" type="primary">prh1</name>
    <name evidence="10" type="ORF">LAWI1_G000045</name>
</gene>
<feature type="compositionally biased region" description="Low complexity" evidence="7">
    <location>
        <begin position="448"/>
        <end position="458"/>
    </location>
</feature>
<feature type="compositionally biased region" description="Polar residues" evidence="7">
    <location>
        <begin position="61"/>
        <end position="77"/>
    </location>
</feature>
<organism evidence="10 11">
    <name type="scientific">Lachnellula willkommii</name>
    <dbReference type="NCBI Taxonomy" id="215461"/>
    <lineage>
        <taxon>Eukaryota</taxon>
        <taxon>Fungi</taxon>
        <taxon>Dikarya</taxon>
        <taxon>Ascomycota</taxon>
        <taxon>Pezizomycotina</taxon>
        <taxon>Leotiomycetes</taxon>
        <taxon>Helotiales</taxon>
        <taxon>Lachnaceae</taxon>
        <taxon>Lachnellula</taxon>
    </lineage>
</organism>
<comment type="caution">
    <text evidence="10">The sequence shown here is derived from an EMBL/GenBank/DDBJ whole genome shotgun (WGS) entry which is preliminary data.</text>
</comment>
<feature type="compositionally biased region" description="Polar residues" evidence="7">
    <location>
        <begin position="119"/>
        <end position="145"/>
    </location>
</feature>
<dbReference type="PANTHER" id="PTHR18934:SF118">
    <property type="entry name" value="ATP-DEPENDENT RNA HELICASE DHX33"/>
    <property type="match status" value="1"/>
</dbReference>
<feature type="region of interest" description="Disordered" evidence="7">
    <location>
        <begin position="1"/>
        <end position="145"/>
    </location>
</feature>
<dbReference type="PROSITE" id="PS51194">
    <property type="entry name" value="HELICASE_CTER"/>
    <property type="match status" value="1"/>
</dbReference>
<dbReference type="Pfam" id="PF00270">
    <property type="entry name" value="DEAD"/>
    <property type="match status" value="1"/>
</dbReference>
<keyword evidence="4 10" id="KW-0347">Helicase</keyword>
<dbReference type="InterPro" id="IPR001650">
    <property type="entry name" value="Helicase_C-like"/>
</dbReference>
<dbReference type="InterPro" id="IPR048333">
    <property type="entry name" value="HA2_WH"/>
</dbReference>
<dbReference type="InterPro" id="IPR027417">
    <property type="entry name" value="P-loop_NTPase"/>
</dbReference>
<dbReference type="InterPro" id="IPR002464">
    <property type="entry name" value="DNA/RNA_helicase_DEAH_CS"/>
</dbReference>
<evidence type="ECO:0000256" key="6">
    <source>
        <dbReference type="ARBA" id="ARBA00047984"/>
    </source>
</evidence>
<feature type="domain" description="Helicase ATP-binding" evidence="8">
    <location>
        <begin position="176"/>
        <end position="370"/>
    </location>
</feature>
<dbReference type="Pfam" id="PF04408">
    <property type="entry name" value="WHD_HA2"/>
    <property type="match status" value="1"/>
</dbReference>
<dbReference type="SUPFAM" id="SSF52540">
    <property type="entry name" value="P-loop containing nucleoside triphosphate hydrolases"/>
    <property type="match status" value="1"/>
</dbReference>
<dbReference type="CDD" id="cd18791">
    <property type="entry name" value="SF2_C_RHA"/>
    <property type="match status" value="1"/>
</dbReference>
<keyword evidence="11" id="KW-1185">Reference proteome</keyword>
<evidence type="ECO:0000259" key="9">
    <source>
        <dbReference type="PROSITE" id="PS51194"/>
    </source>
</evidence>
<keyword evidence="3" id="KW-0378">Hydrolase</keyword>
<evidence type="ECO:0000256" key="3">
    <source>
        <dbReference type="ARBA" id="ARBA00022801"/>
    </source>
</evidence>
<dbReference type="GO" id="GO:0003725">
    <property type="term" value="F:double-stranded RNA binding"/>
    <property type="evidence" value="ECO:0007669"/>
    <property type="project" value="TreeGrafter"/>
</dbReference>
<sequence length="964" mass="107559">MPEKVYTRFGDDDPKPSIASGEINGTSSGANLEKKKKSKSSGHVAATNTVNERKRFPDGTPKSQSPDKSSTAQTSDADTIDKQKTKRPKTSSFANDDTKSKSAKPHGVNGTVPEKGQRQDNVSKTGQAVQKTQQNGVSKSQYNRNSPHIQELLRIAKALEETRMTLPIWSQKANIRWSLRLHDVMLLNGETGSGKSTQVPQFLYTEPWCQRQKVTVEEDGRKQEINVGGMIAITQPRRIAAMTLAQRVARELGSPLKQGQDPKLEGKVGFSVRFDTFVPKGTRIKFVTEGTLLQEMLHDPYLTKYSAVIVDEIHERSVDVDLIAGFLRQIVHGDKKGRGGVPLKVVLMSATMDLGGYEAFFAKPEWDPTYVPGHNYGKVLAPHIPENERLLDDLRKHEEAPKTQLKKKTAKNGVHKDGKQNGTGGAHNNVKGGHKKAAGTDREDSRSQRSSTDTTFSSWSGISDPIEEIEESKAKTIPGVPEGDIEPSGVGNEYVRGRQYSVDIIYEREKPTDVLERMRQVIIDINSQEALPGDILAFVTGQDDIETLQRQLNEEAARSEKKKEKVPRMKVMPLYGSLSAEAQQAAFEPVRERFTRKVVLATNIAETSVTVSGVRYVVDGGMVKVKRYRAGLGMDSLLPTAISKVSAVQRLGRAAREAKGRCWRIYTKEQYESFNEDDIPEILRSSALEAVLKMKARGVDNPLTFPLMDIPDTENLKKALGQLVGMGALEQTQELTEIGRKMARFPLPAQYGRVVIAAAEPEANCLLEVIDIISLLTTESEIFMNPKSEEENEAFESSRNDITRREGDLITLLTTMQRYISENTDRSVWCEKHHVNARAMRMAVNIRKQLHTLCFDQKLLTERPSNMPQLFEPTSPEKAETILKTFLGAFGTRTATLRPDGTYMTLQPKNKIAIHPSSVLYGRKVEAIMFLEHVFTKKNYAKKVSAIQAQWIVEAMQFEHFKSG</sequence>
<dbReference type="InterPro" id="IPR007502">
    <property type="entry name" value="Helicase-assoc_dom"/>
</dbReference>
<dbReference type="Gene3D" id="1.20.120.1080">
    <property type="match status" value="1"/>
</dbReference>
<dbReference type="CDD" id="cd17917">
    <property type="entry name" value="DEXHc_RHA-like"/>
    <property type="match status" value="1"/>
</dbReference>
<dbReference type="InterPro" id="IPR011545">
    <property type="entry name" value="DEAD/DEAH_box_helicase_dom"/>
</dbReference>
<dbReference type="GO" id="GO:0003724">
    <property type="term" value="F:RNA helicase activity"/>
    <property type="evidence" value="ECO:0007669"/>
    <property type="project" value="UniProtKB-EC"/>
</dbReference>
<dbReference type="PROSITE" id="PS51192">
    <property type="entry name" value="HELICASE_ATP_BIND_1"/>
    <property type="match status" value="1"/>
</dbReference>
<keyword evidence="2" id="KW-0547">Nucleotide-binding</keyword>
<dbReference type="GO" id="GO:0005524">
    <property type="term" value="F:ATP binding"/>
    <property type="evidence" value="ECO:0007669"/>
    <property type="project" value="UniProtKB-KW"/>
</dbReference>
<evidence type="ECO:0000256" key="1">
    <source>
        <dbReference type="ARBA" id="ARBA00012552"/>
    </source>
</evidence>
<name>A0A559MNG2_9HELO</name>
<dbReference type="GO" id="GO:0045943">
    <property type="term" value="P:positive regulation of transcription by RNA polymerase I"/>
    <property type="evidence" value="ECO:0007669"/>
    <property type="project" value="TreeGrafter"/>
</dbReference>
<proteinExistence type="predicted"/>
<feature type="region of interest" description="Disordered" evidence="7">
    <location>
        <begin position="399"/>
        <end position="492"/>
    </location>
</feature>
<dbReference type="Pfam" id="PF00271">
    <property type="entry name" value="Helicase_C"/>
    <property type="match status" value="1"/>
</dbReference>
<dbReference type="SMART" id="SM00847">
    <property type="entry name" value="HA2"/>
    <property type="match status" value="1"/>
</dbReference>
<feature type="compositionally biased region" description="Basic and acidic residues" evidence="7">
    <location>
        <begin position="1"/>
        <end position="15"/>
    </location>
</feature>
<evidence type="ECO:0000256" key="2">
    <source>
        <dbReference type="ARBA" id="ARBA00022741"/>
    </source>
</evidence>
<dbReference type="GO" id="GO:0016787">
    <property type="term" value="F:hydrolase activity"/>
    <property type="evidence" value="ECO:0007669"/>
    <property type="project" value="UniProtKB-KW"/>
</dbReference>
<evidence type="ECO:0000313" key="11">
    <source>
        <dbReference type="Proteomes" id="UP000315522"/>
    </source>
</evidence>
<dbReference type="AlphaFoldDB" id="A0A559MNG2"/>
<evidence type="ECO:0000313" key="10">
    <source>
        <dbReference type="EMBL" id="TVY94500.1"/>
    </source>
</evidence>
<dbReference type="PANTHER" id="PTHR18934">
    <property type="entry name" value="ATP-DEPENDENT RNA HELICASE"/>
    <property type="match status" value="1"/>
</dbReference>
<evidence type="ECO:0000256" key="5">
    <source>
        <dbReference type="ARBA" id="ARBA00022840"/>
    </source>
</evidence>
<dbReference type="SMART" id="SM00490">
    <property type="entry name" value="HELICc"/>
    <property type="match status" value="1"/>
</dbReference>
<dbReference type="EC" id="3.6.4.13" evidence="1"/>
<dbReference type="GO" id="GO:1990904">
    <property type="term" value="C:ribonucleoprotein complex"/>
    <property type="evidence" value="ECO:0007669"/>
    <property type="project" value="UniProtKB-ARBA"/>
</dbReference>
<dbReference type="Gene3D" id="3.40.50.300">
    <property type="entry name" value="P-loop containing nucleotide triphosphate hydrolases"/>
    <property type="match status" value="2"/>
</dbReference>
<feature type="domain" description="Helicase C-terminal" evidence="9">
    <location>
        <begin position="517"/>
        <end position="698"/>
    </location>
</feature>
<evidence type="ECO:0000259" key="8">
    <source>
        <dbReference type="PROSITE" id="PS51192"/>
    </source>
</evidence>
<feature type="compositionally biased region" description="Basic and acidic residues" evidence="7">
    <location>
        <begin position="438"/>
        <end position="447"/>
    </location>
</feature>
<evidence type="ECO:0000256" key="4">
    <source>
        <dbReference type="ARBA" id="ARBA00022806"/>
    </source>
</evidence>